<dbReference type="SFLD" id="SFLDS00003">
    <property type="entry name" value="Haloacid_Dehalogenase"/>
    <property type="match status" value="1"/>
</dbReference>
<dbReference type="GO" id="GO:0005886">
    <property type="term" value="C:plasma membrane"/>
    <property type="evidence" value="ECO:0007669"/>
    <property type="project" value="UniProtKB-SubCell"/>
</dbReference>
<dbReference type="GO" id="GO:0046872">
    <property type="term" value="F:metal ion binding"/>
    <property type="evidence" value="ECO:0007669"/>
    <property type="project" value="UniProtKB-KW"/>
</dbReference>
<dbReference type="InterPro" id="IPR008250">
    <property type="entry name" value="ATPase_P-typ_transduc_dom_A_sf"/>
</dbReference>
<keyword evidence="5" id="KW-1278">Translocase</keyword>
<dbReference type="Proteomes" id="UP000241808">
    <property type="component" value="Unassembled WGS sequence"/>
</dbReference>
<sequence>MAAGWMKTALLVVPATGLAVGLAAPLLGFPNIARPAFTAATLVVIAALLAEIIASLRRGEVGLDIVALLSMSAALAIGETLAASVVALMYAGGQSLEAFAERRARRDMVALLARAPRSTRRYGAHGLEEIALDAVAIGDRLLIRQGETIPVDGTVTTDLAVIDEAAITGESVPAQRRHGEQVISGSINVGAPFDMRADRLASDSTLAGIVRLVAAAEASKAPMSRLADRYAMVFLAVTVVLALAAYILSGDPVRAVAVLVVATPCPLILAVPVALVAGLSRAAARGILVKGGKALEALARIDVLVLDKTGTLTHGRPRITSELVFDGITPRELLRLAASADQASQHVLARRLVSEAEARGLDLAVPEAAEEVPGEGVSATVEGRRVSVGGIAYAAARADLGTGDDEAADNLRRLRDGTGVVVAVSVDGRLAGGFLMVDELRAGSHALLDALRAEGLKRIVLATGDRAGVAEALAADLPVDEIRSEQTPADKVAVVVAERRHGAVMMVGDGVNDAPALAAADIGLAMGATGSAAAAETADVVLLVDQLSRLREALVIARRARTIALQSVVAGIGLSLVAMVAAAFGLIAPVQGALLQEAIDVAVILNALRALGGPVPAEIR</sequence>
<dbReference type="AlphaFoldDB" id="A0A2T4ZE04"/>
<feature type="transmembrane region" description="Helical" evidence="10">
    <location>
        <begin position="255"/>
        <end position="279"/>
    </location>
</feature>
<dbReference type="EMBL" id="PZZL01000003">
    <property type="protein sequence ID" value="PTM60128.1"/>
    <property type="molecule type" value="Genomic_DNA"/>
</dbReference>
<evidence type="ECO:0000256" key="9">
    <source>
        <dbReference type="ARBA" id="ARBA00047308"/>
    </source>
</evidence>
<keyword evidence="7 10" id="KW-0472">Membrane</keyword>
<keyword evidence="4 10" id="KW-0479">Metal-binding</keyword>
<keyword evidence="3 10" id="KW-0812">Transmembrane</keyword>
<dbReference type="InterPro" id="IPR023299">
    <property type="entry name" value="ATPase_P-typ_cyto_dom_N"/>
</dbReference>
<dbReference type="EC" id="7.2.2.12" evidence="8"/>
<gene>
    <name evidence="12" type="ORF">C8P69_10353</name>
</gene>
<name>A0A2T4ZE04_9HYPH</name>
<dbReference type="NCBIfam" id="TIGR01494">
    <property type="entry name" value="ATPase_P-type"/>
    <property type="match status" value="2"/>
</dbReference>
<dbReference type="GO" id="GO:0016463">
    <property type="term" value="F:P-type zinc transporter activity"/>
    <property type="evidence" value="ECO:0007669"/>
    <property type="project" value="UniProtKB-EC"/>
</dbReference>
<evidence type="ECO:0000256" key="2">
    <source>
        <dbReference type="ARBA" id="ARBA00006024"/>
    </source>
</evidence>
<dbReference type="GO" id="GO:0016887">
    <property type="term" value="F:ATP hydrolysis activity"/>
    <property type="evidence" value="ECO:0007669"/>
    <property type="project" value="InterPro"/>
</dbReference>
<keyword evidence="10" id="KW-0547">Nucleotide-binding</keyword>
<dbReference type="InterPro" id="IPR027256">
    <property type="entry name" value="P-typ_ATPase_IB"/>
</dbReference>
<evidence type="ECO:0000256" key="10">
    <source>
        <dbReference type="RuleBase" id="RU362081"/>
    </source>
</evidence>
<dbReference type="SUPFAM" id="SSF81653">
    <property type="entry name" value="Calcium ATPase, transduction domain A"/>
    <property type="match status" value="1"/>
</dbReference>
<dbReference type="Gene3D" id="3.40.1110.10">
    <property type="entry name" value="Calcium-transporting ATPase, cytoplasmic domain N"/>
    <property type="match status" value="1"/>
</dbReference>
<evidence type="ECO:0000256" key="5">
    <source>
        <dbReference type="ARBA" id="ARBA00022967"/>
    </source>
</evidence>
<evidence type="ECO:0000259" key="11">
    <source>
        <dbReference type="Pfam" id="PF00122"/>
    </source>
</evidence>
<dbReference type="InterPro" id="IPR051014">
    <property type="entry name" value="Cation_Transport_ATPase_IB"/>
</dbReference>
<dbReference type="PROSITE" id="PS00154">
    <property type="entry name" value="ATPASE_E1_E2"/>
    <property type="match status" value="1"/>
</dbReference>
<evidence type="ECO:0000256" key="4">
    <source>
        <dbReference type="ARBA" id="ARBA00022723"/>
    </source>
</evidence>
<dbReference type="NCBIfam" id="TIGR01525">
    <property type="entry name" value="ATPase-IB_hvy"/>
    <property type="match status" value="1"/>
</dbReference>
<protein>
    <recommendedName>
        <fullName evidence="8">P-type Zn(2+) transporter</fullName>
        <ecNumber evidence="8">7.2.2.12</ecNumber>
    </recommendedName>
</protein>
<evidence type="ECO:0000256" key="6">
    <source>
        <dbReference type="ARBA" id="ARBA00022989"/>
    </source>
</evidence>
<dbReference type="InterPro" id="IPR023298">
    <property type="entry name" value="ATPase_P-typ_TM_dom_sf"/>
</dbReference>
<keyword evidence="6 10" id="KW-1133">Transmembrane helix</keyword>
<keyword evidence="13" id="KW-1185">Reference proteome</keyword>
<dbReference type="Pfam" id="PF00122">
    <property type="entry name" value="E1-E2_ATPase"/>
    <property type="match status" value="1"/>
</dbReference>
<keyword evidence="10" id="KW-1003">Cell membrane</keyword>
<dbReference type="Gene3D" id="2.70.150.10">
    <property type="entry name" value="Calcium-transporting ATPase, cytoplasmic transduction domain A"/>
    <property type="match status" value="1"/>
</dbReference>
<evidence type="ECO:0000256" key="3">
    <source>
        <dbReference type="ARBA" id="ARBA00022692"/>
    </source>
</evidence>
<comment type="similarity">
    <text evidence="2 10">Belongs to the cation transport ATPase (P-type) (TC 3.A.3) family. Type IB subfamily.</text>
</comment>
<dbReference type="InterPro" id="IPR036412">
    <property type="entry name" value="HAD-like_sf"/>
</dbReference>
<dbReference type="PRINTS" id="PR00119">
    <property type="entry name" value="CATATPASE"/>
</dbReference>
<dbReference type="GO" id="GO:0015086">
    <property type="term" value="F:cadmium ion transmembrane transporter activity"/>
    <property type="evidence" value="ECO:0007669"/>
    <property type="project" value="TreeGrafter"/>
</dbReference>
<dbReference type="SUPFAM" id="SSF81665">
    <property type="entry name" value="Calcium ATPase, transmembrane domain M"/>
    <property type="match status" value="1"/>
</dbReference>
<accession>A0A2T4ZE04</accession>
<dbReference type="SFLD" id="SFLDG00002">
    <property type="entry name" value="C1.7:_P-type_atpase_like"/>
    <property type="match status" value="1"/>
</dbReference>
<dbReference type="InterPro" id="IPR044492">
    <property type="entry name" value="P_typ_ATPase_HD_dom"/>
</dbReference>
<comment type="catalytic activity">
    <reaction evidence="9">
        <text>Zn(2+)(in) + ATP + H2O = Zn(2+)(out) + ADP + phosphate + H(+)</text>
        <dbReference type="Rhea" id="RHEA:20621"/>
        <dbReference type="ChEBI" id="CHEBI:15377"/>
        <dbReference type="ChEBI" id="CHEBI:15378"/>
        <dbReference type="ChEBI" id="CHEBI:29105"/>
        <dbReference type="ChEBI" id="CHEBI:30616"/>
        <dbReference type="ChEBI" id="CHEBI:43474"/>
        <dbReference type="ChEBI" id="CHEBI:456216"/>
        <dbReference type="EC" id="7.2.2.12"/>
    </reaction>
</comment>
<dbReference type="InterPro" id="IPR023214">
    <property type="entry name" value="HAD_sf"/>
</dbReference>
<evidence type="ECO:0000313" key="13">
    <source>
        <dbReference type="Proteomes" id="UP000241808"/>
    </source>
</evidence>
<comment type="subcellular location">
    <subcellularLocation>
        <location evidence="10">Cell membrane</location>
    </subcellularLocation>
    <subcellularLocation>
        <location evidence="1">Membrane</location>
    </subcellularLocation>
</comment>
<dbReference type="Pfam" id="PF00702">
    <property type="entry name" value="Hydrolase"/>
    <property type="match status" value="1"/>
</dbReference>
<dbReference type="Gene3D" id="3.40.50.1000">
    <property type="entry name" value="HAD superfamily/HAD-like"/>
    <property type="match status" value="1"/>
</dbReference>
<feature type="transmembrane region" description="Helical" evidence="10">
    <location>
        <begin position="230"/>
        <end position="249"/>
    </location>
</feature>
<feature type="transmembrane region" description="Helical" evidence="10">
    <location>
        <begin position="568"/>
        <end position="588"/>
    </location>
</feature>
<evidence type="ECO:0000256" key="8">
    <source>
        <dbReference type="ARBA" id="ARBA00039097"/>
    </source>
</evidence>
<comment type="caution">
    <text evidence="12">The sequence shown here is derived from an EMBL/GenBank/DDBJ whole genome shotgun (WGS) entry which is preliminary data.</text>
</comment>
<feature type="domain" description="P-type ATPase A" evidence="11">
    <location>
        <begin position="115"/>
        <end position="213"/>
    </location>
</feature>
<dbReference type="SUPFAM" id="SSF56784">
    <property type="entry name" value="HAD-like"/>
    <property type="match status" value="1"/>
</dbReference>
<dbReference type="PANTHER" id="PTHR48085">
    <property type="entry name" value="CADMIUM/ZINC-TRANSPORTING ATPASE HMA2-RELATED"/>
    <property type="match status" value="1"/>
</dbReference>
<feature type="transmembrane region" description="Helical" evidence="10">
    <location>
        <begin position="33"/>
        <end position="54"/>
    </location>
</feature>
<dbReference type="PANTHER" id="PTHR48085:SF5">
    <property type="entry name" value="CADMIUM_ZINC-TRANSPORTING ATPASE HMA4-RELATED"/>
    <property type="match status" value="1"/>
</dbReference>
<reference evidence="12 13" key="1">
    <citation type="submission" date="2018-04" db="EMBL/GenBank/DDBJ databases">
        <title>Genomic Encyclopedia of Archaeal and Bacterial Type Strains, Phase II (KMG-II): from individual species to whole genera.</title>
        <authorList>
            <person name="Goeker M."/>
        </authorList>
    </citation>
    <scope>NUCLEOTIDE SEQUENCE [LARGE SCALE GENOMIC DNA]</scope>
    <source>
        <strain evidence="12 13">DSM 25521</strain>
    </source>
</reference>
<evidence type="ECO:0000313" key="12">
    <source>
        <dbReference type="EMBL" id="PTM60128.1"/>
    </source>
</evidence>
<dbReference type="InterPro" id="IPR018303">
    <property type="entry name" value="ATPase_P-typ_P_site"/>
</dbReference>
<proteinExistence type="inferred from homology"/>
<keyword evidence="10" id="KW-0067">ATP-binding</keyword>
<dbReference type="GO" id="GO:0005524">
    <property type="term" value="F:ATP binding"/>
    <property type="evidence" value="ECO:0007669"/>
    <property type="project" value="UniProtKB-UniRule"/>
</dbReference>
<evidence type="ECO:0000256" key="1">
    <source>
        <dbReference type="ARBA" id="ARBA00004370"/>
    </source>
</evidence>
<dbReference type="SFLD" id="SFLDF00027">
    <property type="entry name" value="p-type_atpase"/>
    <property type="match status" value="1"/>
</dbReference>
<dbReference type="InterPro" id="IPR059000">
    <property type="entry name" value="ATPase_P-type_domA"/>
</dbReference>
<dbReference type="OrthoDB" id="9813266at2"/>
<organism evidence="12 13">
    <name type="scientific">Phreatobacter oligotrophus</name>
    <dbReference type="NCBI Taxonomy" id="1122261"/>
    <lineage>
        <taxon>Bacteria</taxon>
        <taxon>Pseudomonadati</taxon>
        <taxon>Pseudomonadota</taxon>
        <taxon>Alphaproteobacteria</taxon>
        <taxon>Hyphomicrobiales</taxon>
        <taxon>Phreatobacteraceae</taxon>
        <taxon>Phreatobacter</taxon>
    </lineage>
</organism>
<evidence type="ECO:0000256" key="7">
    <source>
        <dbReference type="ARBA" id="ARBA00023136"/>
    </source>
</evidence>
<feature type="transmembrane region" description="Helical" evidence="10">
    <location>
        <begin position="61"/>
        <end position="77"/>
    </location>
</feature>
<dbReference type="InterPro" id="IPR001757">
    <property type="entry name" value="P_typ_ATPase"/>
</dbReference>